<dbReference type="GO" id="GO:0004768">
    <property type="term" value="F:stearoyl-CoA 9-desaturase activity"/>
    <property type="evidence" value="ECO:0007669"/>
    <property type="project" value="UniProtKB-EC"/>
</dbReference>
<keyword evidence="6 11" id="KW-1133">Transmembrane helix</keyword>
<accession>A0A6J4LYV7</accession>
<dbReference type="PANTHER" id="PTHR11351">
    <property type="entry name" value="ACYL-COA DESATURASE"/>
    <property type="match status" value="1"/>
</dbReference>
<feature type="non-terminal residue" evidence="12">
    <location>
        <position position="96"/>
    </location>
</feature>
<proteinExistence type="inferred from homology"/>
<evidence type="ECO:0000313" key="12">
    <source>
        <dbReference type="EMBL" id="CAA9345531.1"/>
    </source>
</evidence>
<evidence type="ECO:0000256" key="6">
    <source>
        <dbReference type="ARBA" id="ARBA00022989"/>
    </source>
</evidence>
<reference evidence="12" key="1">
    <citation type="submission" date="2020-02" db="EMBL/GenBank/DDBJ databases">
        <authorList>
            <person name="Meier V. D."/>
        </authorList>
    </citation>
    <scope>NUCLEOTIDE SEQUENCE</scope>
    <source>
        <strain evidence="12">AVDCRST_MAG40</strain>
    </source>
</reference>
<dbReference type="EC" id="1.14.19.1" evidence="12"/>
<dbReference type="InterPro" id="IPR015876">
    <property type="entry name" value="Acyl-CoA_DS"/>
</dbReference>
<dbReference type="PANTHER" id="PTHR11351:SF31">
    <property type="entry name" value="DESATURASE 1, ISOFORM A-RELATED"/>
    <property type="match status" value="1"/>
</dbReference>
<sequence length="96" mass="10678">MQAPDADHGDEEFHDDIIYPSPVPFVLVHVAAFAAIWTGVTAGALALCAALYLLRMFAVTAGYHRYFSHRTYKTSRAFQFILALLAQSTTQKGVMW</sequence>
<protein>
    <submittedName>
        <fullName evidence="12">Fatty acid desaturase Delta-9 fatty acid desaturase</fullName>
        <ecNumber evidence="12">1.14.19.1</ecNumber>
    </submittedName>
</protein>
<name>A0A6J4LYV7_9BACT</name>
<evidence type="ECO:0000256" key="4">
    <source>
        <dbReference type="ARBA" id="ARBA00022692"/>
    </source>
</evidence>
<comment type="similarity">
    <text evidence="2">Belongs to the fatty acid desaturase type 2 family.</text>
</comment>
<dbReference type="GO" id="GO:0006633">
    <property type="term" value="P:fatty acid biosynthetic process"/>
    <property type="evidence" value="ECO:0007669"/>
    <property type="project" value="UniProtKB-KW"/>
</dbReference>
<organism evidence="12">
    <name type="scientific">uncultured Gemmatimonadaceae bacterium</name>
    <dbReference type="NCBI Taxonomy" id="246130"/>
    <lineage>
        <taxon>Bacteria</taxon>
        <taxon>Pseudomonadati</taxon>
        <taxon>Gemmatimonadota</taxon>
        <taxon>Gemmatimonadia</taxon>
        <taxon>Gemmatimonadales</taxon>
        <taxon>Gemmatimonadaceae</taxon>
        <taxon>environmental samples</taxon>
    </lineage>
</organism>
<keyword evidence="3" id="KW-0444">Lipid biosynthesis</keyword>
<keyword evidence="4 11" id="KW-0812">Transmembrane</keyword>
<evidence type="ECO:0000256" key="7">
    <source>
        <dbReference type="ARBA" id="ARBA00023002"/>
    </source>
</evidence>
<comment type="subcellular location">
    <subcellularLocation>
        <location evidence="1">Membrane</location>
        <topology evidence="1">Multi-pass membrane protein</topology>
    </subcellularLocation>
</comment>
<gene>
    <name evidence="12" type="ORF">AVDCRST_MAG40-2614</name>
</gene>
<keyword evidence="10" id="KW-0275">Fatty acid biosynthesis</keyword>
<dbReference type="AlphaFoldDB" id="A0A6J4LYV7"/>
<evidence type="ECO:0000256" key="11">
    <source>
        <dbReference type="SAM" id="Phobius"/>
    </source>
</evidence>
<dbReference type="EMBL" id="CADCTX010000739">
    <property type="protein sequence ID" value="CAA9345531.1"/>
    <property type="molecule type" value="Genomic_DNA"/>
</dbReference>
<evidence type="ECO:0000256" key="9">
    <source>
        <dbReference type="ARBA" id="ARBA00023136"/>
    </source>
</evidence>
<dbReference type="GO" id="GO:0016020">
    <property type="term" value="C:membrane"/>
    <property type="evidence" value="ECO:0007669"/>
    <property type="project" value="UniProtKB-SubCell"/>
</dbReference>
<evidence type="ECO:0000256" key="1">
    <source>
        <dbReference type="ARBA" id="ARBA00004141"/>
    </source>
</evidence>
<evidence type="ECO:0000256" key="8">
    <source>
        <dbReference type="ARBA" id="ARBA00023098"/>
    </source>
</evidence>
<keyword evidence="5" id="KW-0276">Fatty acid metabolism</keyword>
<keyword evidence="8" id="KW-0443">Lipid metabolism</keyword>
<keyword evidence="7 12" id="KW-0560">Oxidoreductase</keyword>
<evidence type="ECO:0000256" key="2">
    <source>
        <dbReference type="ARBA" id="ARBA00008749"/>
    </source>
</evidence>
<evidence type="ECO:0000256" key="3">
    <source>
        <dbReference type="ARBA" id="ARBA00022516"/>
    </source>
</evidence>
<evidence type="ECO:0000256" key="5">
    <source>
        <dbReference type="ARBA" id="ARBA00022832"/>
    </source>
</evidence>
<evidence type="ECO:0000256" key="10">
    <source>
        <dbReference type="ARBA" id="ARBA00023160"/>
    </source>
</evidence>
<keyword evidence="9 11" id="KW-0472">Membrane</keyword>
<feature type="transmembrane region" description="Helical" evidence="11">
    <location>
        <begin position="26"/>
        <end position="54"/>
    </location>
</feature>